<comment type="caution">
    <text evidence="1">The sequence shown here is derived from an EMBL/GenBank/DDBJ whole genome shotgun (WGS) entry which is preliminary data.</text>
</comment>
<proteinExistence type="predicted"/>
<protein>
    <submittedName>
        <fullName evidence="1">Uncharacterized protein</fullName>
    </submittedName>
</protein>
<name>A0ACB8RVK6_9AGAM</name>
<organism evidence="1 2">
    <name type="scientific">Auriscalpium vulgare</name>
    <dbReference type="NCBI Taxonomy" id="40419"/>
    <lineage>
        <taxon>Eukaryota</taxon>
        <taxon>Fungi</taxon>
        <taxon>Dikarya</taxon>
        <taxon>Basidiomycota</taxon>
        <taxon>Agaricomycotina</taxon>
        <taxon>Agaricomycetes</taxon>
        <taxon>Russulales</taxon>
        <taxon>Auriscalpiaceae</taxon>
        <taxon>Auriscalpium</taxon>
    </lineage>
</organism>
<reference evidence="1" key="1">
    <citation type="submission" date="2021-02" db="EMBL/GenBank/DDBJ databases">
        <authorList>
            <consortium name="DOE Joint Genome Institute"/>
            <person name="Ahrendt S."/>
            <person name="Looney B.P."/>
            <person name="Miyauchi S."/>
            <person name="Morin E."/>
            <person name="Drula E."/>
            <person name="Courty P.E."/>
            <person name="Chicoki N."/>
            <person name="Fauchery L."/>
            <person name="Kohler A."/>
            <person name="Kuo A."/>
            <person name="Labutti K."/>
            <person name="Pangilinan J."/>
            <person name="Lipzen A."/>
            <person name="Riley R."/>
            <person name="Andreopoulos W."/>
            <person name="He G."/>
            <person name="Johnson J."/>
            <person name="Barry K.W."/>
            <person name="Grigoriev I.V."/>
            <person name="Nagy L."/>
            <person name="Hibbett D."/>
            <person name="Henrissat B."/>
            <person name="Matheny P.B."/>
            <person name="Labbe J."/>
            <person name="Martin F."/>
        </authorList>
    </citation>
    <scope>NUCLEOTIDE SEQUENCE</scope>
    <source>
        <strain evidence="1">FP105234-sp</strain>
    </source>
</reference>
<evidence type="ECO:0000313" key="2">
    <source>
        <dbReference type="Proteomes" id="UP000814033"/>
    </source>
</evidence>
<sequence length="132" mass="15105">MDRDRGHLVQAGTLTAFFWLTELEDRPPICIQESVPQLEIFPAAVYFDRAEAQRTLRQSNERKSSSSFINDNESLFYGIGQSCQQKKDMMSDGADESWGNNSAFPGQYWRRNLSDLRLHDAACLALRINRVS</sequence>
<dbReference type="Proteomes" id="UP000814033">
    <property type="component" value="Unassembled WGS sequence"/>
</dbReference>
<evidence type="ECO:0000313" key="1">
    <source>
        <dbReference type="EMBL" id="KAI0048279.1"/>
    </source>
</evidence>
<keyword evidence="2" id="KW-1185">Reference proteome</keyword>
<reference evidence="1" key="2">
    <citation type="journal article" date="2022" name="New Phytol.">
        <title>Evolutionary transition to the ectomycorrhizal habit in the genomes of a hyperdiverse lineage of mushroom-forming fungi.</title>
        <authorList>
            <person name="Looney B."/>
            <person name="Miyauchi S."/>
            <person name="Morin E."/>
            <person name="Drula E."/>
            <person name="Courty P.E."/>
            <person name="Kohler A."/>
            <person name="Kuo A."/>
            <person name="LaButti K."/>
            <person name="Pangilinan J."/>
            <person name="Lipzen A."/>
            <person name="Riley R."/>
            <person name="Andreopoulos W."/>
            <person name="He G."/>
            <person name="Johnson J."/>
            <person name="Nolan M."/>
            <person name="Tritt A."/>
            <person name="Barry K.W."/>
            <person name="Grigoriev I.V."/>
            <person name="Nagy L.G."/>
            <person name="Hibbett D."/>
            <person name="Henrissat B."/>
            <person name="Matheny P.B."/>
            <person name="Labbe J."/>
            <person name="Martin F.M."/>
        </authorList>
    </citation>
    <scope>NUCLEOTIDE SEQUENCE</scope>
    <source>
        <strain evidence="1">FP105234-sp</strain>
    </source>
</reference>
<gene>
    <name evidence="1" type="ORF">FA95DRAFT_1096868</name>
</gene>
<dbReference type="EMBL" id="MU275889">
    <property type="protein sequence ID" value="KAI0048279.1"/>
    <property type="molecule type" value="Genomic_DNA"/>
</dbReference>
<accession>A0ACB8RVK6</accession>